<dbReference type="Gene3D" id="2.10.260.10">
    <property type="match status" value="1"/>
</dbReference>
<feature type="domain" description="SpoVT-AbrB" evidence="1">
    <location>
        <begin position="4"/>
        <end position="49"/>
    </location>
</feature>
<dbReference type="Proteomes" id="UP000192505">
    <property type="component" value="Unassembled WGS sequence"/>
</dbReference>
<dbReference type="InterPro" id="IPR007159">
    <property type="entry name" value="SpoVT-AbrB_dom"/>
</dbReference>
<dbReference type="Pfam" id="PF04014">
    <property type="entry name" value="MazE_antitoxin"/>
    <property type="match status" value="1"/>
</dbReference>
<dbReference type="NCBIfam" id="TIGR01439">
    <property type="entry name" value="lp_hng_hel_AbrB"/>
    <property type="match status" value="1"/>
</dbReference>
<dbReference type="AlphaFoldDB" id="A0A1W9KTH9"/>
<dbReference type="EMBL" id="MTEI01000007">
    <property type="protein sequence ID" value="OQW87721.1"/>
    <property type="molecule type" value="Genomic_DNA"/>
</dbReference>
<evidence type="ECO:0000259" key="1">
    <source>
        <dbReference type="SMART" id="SM00966"/>
    </source>
</evidence>
<accession>A0A1W9KTH9</accession>
<dbReference type="SMART" id="SM00966">
    <property type="entry name" value="SpoVT_AbrB"/>
    <property type="match status" value="1"/>
</dbReference>
<dbReference type="InterPro" id="IPR037914">
    <property type="entry name" value="SpoVT-AbrB_sf"/>
</dbReference>
<comment type="caution">
    <text evidence="2">The sequence shown here is derived from an EMBL/GenBank/DDBJ whole genome shotgun (WGS) entry which is preliminary data.</text>
</comment>
<gene>
    <name evidence="2" type="ORF">BWK72_12540</name>
</gene>
<evidence type="ECO:0000313" key="2">
    <source>
        <dbReference type="EMBL" id="OQW87721.1"/>
    </source>
</evidence>
<dbReference type="SUPFAM" id="SSF89447">
    <property type="entry name" value="AbrB/MazE/MraZ-like"/>
    <property type="match status" value="1"/>
</dbReference>
<organism evidence="2 3">
    <name type="scientific">Rhodoferax ferrireducens</name>
    <dbReference type="NCBI Taxonomy" id="192843"/>
    <lineage>
        <taxon>Bacteria</taxon>
        <taxon>Pseudomonadati</taxon>
        <taxon>Pseudomonadota</taxon>
        <taxon>Betaproteobacteria</taxon>
        <taxon>Burkholderiales</taxon>
        <taxon>Comamonadaceae</taxon>
        <taxon>Rhodoferax</taxon>
    </lineage>
</organism>
<dbReference type="GO" id="GO:0003677">
    <property type="term" value="F:DNA binding"/>
    <property type="evidence" value="ECO:0007669"/>
    <property type="project" value="InterPro"/>
</dbReference>
<proteinExistence type="predicted"/>
<name>A0A1W9KTH9_9BURK</name>
<evidence type="ECO:0000313" key="3">
    <source>
        <dbReference type="Proteomes" id="UP000192505"/>
    </source>
</evidence>
<reference evidence="2 3" key="1">
    <citation type="submission" date="2017-01" db="EMBL/GenBank/DDBJ databases">
        <title>Novel large sulfur bacteria in the metagenomes of groundwater-fed chemosynthetic microbial mats in the Lake Huron basin.</title>
        <authorList>
            <person name="Sharrar A.M."/>
            <person name="Flood B.E."/>
            <person name="Bailey J.V."/>
            <person name="Jones D.S."/>
            <person name="Biddanda B."/>
            <person name="Ruberg S.A."/>
            <person name="Marcus D.N."/>
            <person name="Dick G.J."/>
        </authorList>
    </citation>
    <scope>NUCLEOTIDE SEQUENCE [LARGE SCALE GENOMIC DNA]</scope>
    <source>
        <strain evidence="2">A7</strain>
    </source>
</reference>
<sequence>MPTATLTSKGQITIPLAVRTALGLHPGAKLDFVLDQDSFKVIPLRSGVPSLKGRFAGRAASPVSLAMMDEAIAAEAVVRYEGSRHDGS</sequence>
<protein>
    <recommendedName>
        <fullName evidence="1">SpoVT-AbrB domain-containing protein</fullName>
    </recommendedName>
</protein>